<sequence length="256" mass="28500">MIEIFTRPEQHWFFRVVGFIIRRRAELTVITVTVIAWTVCVDQFGQTHTVIGMTVTVLVVFAVPASRRFVIRRMWCVITRHRMRACFKRTRGAIHHGKLPYLWWSRPSPVGERVRVWLPAGLSVKDVQHITDELATACWAREARITPSRSQAASVVIDIVRRDPLGRSKPVTPTVADGLDASWHHDHGGPQPLPDRTTVAAPGPIPVPAPRPASGSSTNGHNGHKRPERRTPPDPGEHAPEPEVAGFGGVDVSDYI</sequence>
<dbReference type="EMBL" id="JAGSOV010000041">
    <property type="protein sequence ID" value="MCO1657432.1"/>
    <property type="molecule type" value="Genomic_DNA"/>
</dbReference>
<keyword evidence="2" id="KW-1133">Transmembrane helix</keyword>
<feature type="region of interest" description="Disordered" evidence="1">
    <location>
        <begin position="166"/>
        <end position="256"/>
    </location>
</feature>
<accession>A0ABT1A363</accession>
<reference evidence="3" key="1">
    <citation type="submission" date="2021-04" db="EMBL/GenBank/DDBJ databases">
        <title>Pseudonocardia sp. nov., isolated from sandy soil of mangrove forest.</title>
        <authorList>
            <person name="Zan Z."/>
            <person name="Huang R."/>
            <person name="Liu W."/>
        </authorList>
    </citation>
    <scope>NUCLEOTIDE SEQUENCE</scope>
    <source>
        <strain evidence="3">S2-4</strain>
    </source>
</reference>
<dbReference type="RefSeq" id="WP_252441079.1">
    <property type="nucleotide sequence ID" value="NZ_JAGSOV010000041.1"/>
</dbReference>
<evidence type="ECO:0000256" key="1">
    <source>
        <dbReference type="SAM" id="MobiDB-lite"/>
    </source>
</evidence>
<gene>
    <name evidence="3" type="ORF">KDL28_20445</name>
</gene>
<evidence type="ECO:0000313" key="4">
    <source>
        <dbReference type="Proteomes" id="UP001165283"/>
    </source>
</evidence>
<evidence type="ECO:0000256" key="2">
    <source>
        <dbReference type="SAM" id="Phobius"/>
    </source>
</evidence>
<comment type="caution">
    <text evidence="3">The sequence shown here is derived from an EMBL/GenBank/DDBJ whole genome shotgun (WGS) entry which is preliminary data.</text>
</comment>
<feature type="transmembrane region" description="Helical" evidence="2">
    <location>
        <begin position="50"/>
        <end position="70"/>
    </location>
</feature>
<evidence type="ECO:0000313" key="3">
    <source>
        <dbReference type="EMBL" id="MCO1657432.1"/>
    </source>
</evidence>
<dbReference type="Proteomes" id="UP001165283">
    <property type="component" value="Unassembled WGS sequence"/>
</dbReference>
<protein>
    <submittedName>
        <fullName evidence="3">Uncharacterized protein</fullName>
    </submittedName>
</protein>
<proteinExistence type="predicted"/>
<name>A0ABT1A363_9PSEU</name>
<keyword evidence="2" id="KW-0812">Transmembrane</keyword>
<keyword evidence="4" id="KW-1185">Reference proteome</keyword>
<feature type="transmembrane region" description="Helical" evidence="2">
    <location>
        <begin position="25"/>
        <end position="44"/>
    </location>
</feature>
<keyword evidence="2" id="KW-0472">Membrane</keyword>
<feature type="compositionally biased region" description="Basic and acidic residues" evidence="1">
    <location>
        <begin position="229"/>
        <end position="241"/>
    </location>
</feature>
<organism evidence="3 4">
    <name type="scientific">Pseudonocardia humida</name>
    <dbReference type="NCBI Taxonomy" id="2800819"/>
    <lineage>
        <taxon>Bacteria</taxon>
        <taxon>Bacillati</taxon>
        <taxon>Actinomycetota</taxon>
        <taxon>Actinomycetes</taxon>
        <taxon>Pseudonocardiales</taxon>
        <taxon>Pseudonocardiaceae</taxon>
        <taxon>Pseudonocardia</taxon>
    </lineage>
</organism>